<comment type="caution">
    <text evidence="2">The sequence shown here is derived from an EMBL/GenBank/DDBJ whole genome shotgun (WGS) entry which is preliminary data.</text>
</comment>
<dbReference type="InterPro" id="IPR008523">
    <property type="entry name" value="DUF805"/>
</dbReference>
<keyword evidence="1" id="KW-0472">Membrane</keyword>
<accession>A0A3B9IPI8</accession>
<dbReference type="Proteomes" id="UP000257706">
    <property type="component" value="Unassembled WGS sequence"/>
</dbReference>
<dbReference type="PANTHER" id="PTHR34980:SF3">
    <property type="entry name" value="BLR8105 PROTEIN"/>
    <property type="match status" value="1"/>
</dbReference>
<organism evidence="2 3">
    <name type="scientific">Tistrella mobilis</name>
    <dbReference type="NCBI Taxonomy" id="171437"/>
    <lineage>
        <taxon>Bacteria</taxon>
        <taxon>Pseudomonadati</taxon>
        <taxon>Pseudomonadota</taxon>
        <taxon>Alphaproteobacteria</taxon>
        <taxon>Geminicoccales</taxon>
        <taxon>Geminicoccaceae</taxon>
        <taxon>Tistrella</taxon>
    </lineage>
</organism>
<proteinExistence type="predicted"/>
<gene>
    <name evidence="2" type="ORF">DCK97_20335</name>
</gene>
<keyword evidence="1" id="KW-1133">Transmembrane helix</keyword>
<feature type="non-terminal residue" evidence="2">
    <location>
        <position position="1"/>
    </location>
</feature>
<feature type="transmembrane region" description="Helical" evidence="1">
    <location>
        <begin position="16"/>
        <end position="38"/>
    </location>
</feature>
<reference evidence="2 3" key="1">
    <citation type="journal article" date="2018" name="Nat. Biotechnol.">
        <title>A standardized bacterial taxonomy based on genome phylogeny substantially revises the tree of life.</title>
        <authorList>
            <person name="Parks D.H."/>
            <person name="Chuvochina M."/>
            <person name="Waite D.W."/>
            <person name="Rinke C."/>
            <person name="Skarshewski A."/>
            <person name="Chaumeil P.A."/>
            <person name="Hugenholtz P."/>
        </authorList>
    </citation>
    <scope>NUCLEOTIDE SEQUENCE [LARGE SCALE GENOMIC DNA]</scope>
    <source>
        <strain evidence="2">UBA8739</strain>
    </source>
</reference>
<sequence>LAIGARRCHDRGRSGWFQLIMLIPLIGWIWLLVEIGFLRGTEGPNRFGPDPLHTGY</sequence>
<keyword evidence="1" id="KW-0812">Transmembrane</keyword>
<dbReference type="EMBL" id="DMAI01000332">
    <property type="protein sequence ID" value="HAE49771.1"/>
    <property type="molecule type" value="Genomic_DNA"/>
</dbReference>
<dbReference type="Pfam" id="PF05656">
    <property type="entry name" value="DUF805"/>
    <property type="match status" value="1"/>
</dbReference>
<dbReference type="GO" id="GO:0005886">
    <property type="term" value="C:plasma membrane"/>
    <property type="evidence" value="ECO:0007669"/>
    <property type="project" value="TreeGrafter"/>
</dbReference>
<protein>
    <submittedName>
        <fullName evidence="2">DUF805 domain-containing protein</fullName>
    </submittedName>
</protein>
<evidence type="ECO:0000256" key="1">
    <source>
        <dbReference type="SAM" id="Phobius"/>
    </source>
</evidence>
<dbReference type="AlphaFoldDB" id="A0A3B9IPI8"/>
<evidence type="ECO:0000313" key="2">
    <source>
        <dbReference type="EMBL" id="HAE49771.1"/>
    </source>
</evidence>
<name>A0A3B9IPI8_9PROT</name>
<dbReference type="PANTHER" id="PTHR34980">
    <property type="entry name" value="INNER MEMBRANE PROTEIN-RELATED-RELATED"/>
    <property type="match status" value="1"/>
</dbReference>
<evidence type="ECO:0000313" key="3">
    <source>
        <dbReference type="Proteomes" id="UP000257706"/>
    </source>
</evidence>